<feature type="transmembrane region" description="Helical" evidence="11">
    <location>
        <begin position="37"/>
        <end position="64"/>
    </location>
</feature>
<feature type="transmembrane region" description="Helical" evidence="11">
    <location>
        <begin position="76"/>
        <end position="96"/>
    </location>
</feature>
<dbReference type="OMA" id="TNMIQML"/>
<dbReference type="GO" id="GO:0044233">
    <property type="term" value="C:mitochondria-associated endoplasmic reticulum membrane contact site"/>
    <property type="evidence" value="ECO:0000318"/>
    <property type="project" value="GO_Central"/>
</dbReference>
<accession>E9FZ42</accession>
<dbReference type="InterPro" id="IPR049941">
    <property type="entry name" value="LPLAT_7/PORCN-like"/>
</dbReference>
<dbReference type="GO" id="GO:0006661">
    <property type="term" value="P:phosphatidylinositol biosynthetic process"/>
    <property type="evidence" value="ECO:0000318"/>
    <property type="project" value="GO_Central"/>
</dbReference>
<dbReference type="PhylomeDB" id="E9FZ42"/>
<dbReference type="PANTHER" id="PTHR13906:SF16">
    <property type="entry name" value="LYSOPHOSPHOLIPID ACYLTRANSFERASE 7"/>
    <property type="match status" value="1"/>
</dbReference>
<evidence type="ECO:0000256" key="11">
    <source>
        <dbReference type="SAM" id="Phobius"/>
    </source>
</evidence>
<evidence type="ECO:0000256" key="8">
    <source>
        <dbReference type="ARBA" id="ARBA00023315"/>
    </source>
</evidence>
<evidence type="ECO:0000313" key="12">
    <source>
        <dbReference type="EMBL" id="EFX87665.1"/>
    </source>
</evidence>
<dbReference type="AlphaFoldDB" id="E9FZ42"/>
<name>E9FZ42_DAPPU</name>
<comment type="subcellular location">
    <subcellularLocation>
        <location evidence="1">Membrane</location>
        <topology evidence="1">Multi-pass membrane protein</topology>
    </subcellularLocation>
</comment>
<protein>
    <recommendedName>
        <fullName evidence="10">Lysophospholipid acyltransferase 7</fullName>
    </recommendedName>
</protein>
<keyword evidence="6 11" id="KW-1133">Transmembrane helix</keyword>
<keyword evidence="7 11" id="KW-0472">Membrane</keyword>
<organism evidence="12 13">
    <name type="scientific">Daphnia pulex</name>
    <name type="common">Water flea</name>
    <dbReference type="NCBI Taxonomy" id="6669"/>
    <lineage>
        <taxon>Eukaryota</taxon>
        <taxon>Metazoa</taxon>
        <taxon>Ecdysozoa</taxon>
        <taxon>Arthropoda</taxon>
        <taxon>Crustacea</taxon>
        <taxon>Branchiopoda</taxon>
        <taxon>Diplostraca</taxon>
        <taxon>Cladocera</taxon>
        <taxon>Anomopoda</taxon>
        <taxon>Daphniidae</taxon>
        <taxon>Daphnia</taxon>
    </lineage>
</organism>
<dbReference type="HOGENOM" id="CLU_011340_1_1_1"/>
<dbReference type="FunCoup" id="E9FZ42">
    <property type="interactions" value="710"/>
</dbReference>
<evidence type="ECO:0000256" key="3">
    <source>
        <dbReference type="ARBA" id="ARBA00010323"/>
    </source>
</evidence>
<feature type="transmembrane region" description="Helical" evidence="11">
    <location>
        <begin position="259"/>
        <end position="278"/>
    </location>
</feature>
<feature type="transmembrane region" description="Helical" evidence="11">
    <location>
        <begin position="208"/>
        <end position="225"/>
    </location>
</feature>
<evidence type="ECO:0000256" key="7">
    <source>
        <dbReference type="ARBA" id="ARBA00023136"/>
    </source>
</evidence>
<dbReference type="Pfam" id="PF03062">
    <property type="entry name" value="MBOAT"/>
    <property type="match status" value="1"/>
</dbReference>
<evidence type="ECO:0000256" key="6">
    <source>
        <dbReference type="ARBA" id="ARBA00022989"/>
    </source>
</evidence>
<dbReference type="OrthoDB" id="7663182at2759"/>
<evidence type="ECO:0000256" key="9">
    <source>
        <dbReference type="ARBA" id="ARBA00025707"/>
    </source>
</evidence>
<feature type="transmembrane region" description="Helical" evidence="11">
    <location>
        <begin position="434"/>
        <end position="452"/>
    </location>
</feature>
<dbReference type="GO" id="GO:0016020">
    <property type="term" value="C:membrane"/>
    <property type="evidence" value="ECO:0000318"/>
    <property type="project" value="GO_Central"/>
</dbReference>
<comment type="pathway">
    <text evidence="2">Lipid metabolism; phospholipid metabolism.</text>
</comment>
<comment type="pathway">
    <text evidence="9">Phospholipid metabolism.</text>
</comment>
<proteinExistence type="inferred from homology"/>
<dbReference type="InterPro" id="IPR004299">
    <property type="entry name" value="MBOAT_fam"/>
</dbReference>
<dbReference type="STRING" id="6669.E9FZ42"/>
<dbReference type="Proteomes" id="UP000000305">
    <property type="component" value="Unassembled WGS sequence"/>
</dbReference>
<dbReference type="InParanoid" id="E9FZ42"/>
<keyword evidence="8" id="KW-0012">Acyltransferase</keyword>
<evidence type="ECO:0000256" key="2">
    <source>
        <dbReference type="ARBA" id="ARBA00005074"/>
    </source>
</evidence>
<comment type="similarity">
    <text evidence="3">Belongs to the membrane-bound acyltransferase family.</text>
</comment>
<keyword evidence="5 11" id="KW-0812">Transmembrane</keyword>
<evidence type="ECO:0000256" key="5">
    <source>
        <dbReference type="ARBA" id="ARBA00022692"/>
    </source>
</evidence>
<feature type="transmembrane region" description="Helical" evidence="11">
    <location>
        <begin position="6"/>
        <end position="25"/>
    </location>
</feature>
<feature type="transmembrane region" description="Helical" evidence="11">
    <location>
        <begin position="399"/>
        <end position="422"/>
    </location>
</feature>
<evidence type="ECO:0000256" key="4">
    <source>
        <dbReference type="ARBA" id="ARBA00022679"/>
    </source>
</evidence>
<sequence length="462" mass="53451">MLWDDVIYLFLLLATIGLGEVLRRFDNANIKQSISTAIGFTIVFIVSGFHTLHCVLTAAVNALIIRYVSPKFCHGLSFGFSFTYILFFRFTTVFGLPEVPSHTNAIQMLLTLRMVGLALEVHETAKNNRLLKESNAADKKQDSNTDVKEVEFALEYQGVNPCFLDVFHYAYCYIGVLTGPYYKYRTYWDMLHANDTKISFFNHARYRLRYVPVYVFFFILSSYYFPLSYATTEEFFAEHSTYYRIWYMTPLFFNFRMRFYSGFILSEVACIMAGLGAYPEESQPKPGNGPTALQNFKKDRSLTTYNFETVHNIDEYSAETCDVRGSMRAWNMTVQWWLVVNVHRRFPVKPLRTVVTMLISAFWHGVHSGYYLSMLTVPFILVAEDAIKKKLRPIVSPKIFNFGMGFMKIQWFSYMGVAFSLLAMDVTLAYWKSIYFIGHLLVPVFYLACLTIPSAKPVKSTE</sequence>
<evidence type="ECO:0000313" key="13">
    <source>
        <dbReference type="Proteomes" id="UP000000305"/>
    </source>
</evidence>
<evidence type="ECO:0000256" key="10">
    <source>
        <dbReference type="ARBA" id="ARBA00093678"/>
    </source>
</evidence>
<dbReference type="EMBL" id="GL732527">
    <property type="protein sequence ID" value="EFX87665.1"/>
    <property type="molecule type" value="Genomic_DNA"/>
</dbReference>
<dbReference type="GO" id="GO:0071617">
    <property type="term" value="F:lysophospholipid acyltransferase activity"/>
    <property type="evidence" value="ECO:0000318"/>
    <property type="project" value="GO_Central"/>
</dbReference>
<feature type="transmembrane region" description="Helical" evidence="11">
    <location>
        <begin position="369"/>
        <end position="387"/>
    </location>
</feature>
<gene>
    <name evidence="12" type="ORF">DAPPUDRAFT_43248</name>
</gene>
<dbReference type="eggNOG" id="KOG2706">
    <property type="taxonomic scope" value="Eukaryota"/>
</dbReference>
<dbReference type="GO" id="GO:0030258">
    <property type="term" value="P:lipid modification"/>
    <property type="evidence" value="ECO:0000318"/>
    <property type="project" value="GO_Central"/>
</dbReference>
<keyword evidence="13" id="KW-1185">Reference proteome</keyword>
<evidence type="ECO:0000256" key="1">
    <source>
        <dbReference type="ARBA" id="ARBA00004141"/>
    </source>
</evidence>
<keyword evidence="4" id="KW-0808">Transferase</keyword>
<dbReference type="KEGG" id="dpx:DAPPUDRAFT_43248"/>
<reference evidence="12 13" key="1">
    <citation type="journal article" date="2011" name="Science">
        <title>The ecoresponsive genome of Daphnia pulex.</title>
        <authorList>
            <person name="Colbourne J.K."/>
            <person name="Pfrender M.E."/>
            <person name="Gilbert D."/>
            <person name="Thomas W.K."/>
            <person name="Tucker A."/>
            <person name="Oakley T.H."/>
            <person name="Tokishita S."/>
            <person name="Aerts A."/>
            <person name="Arnold G.J."/>
            <person name="Basu M.K."/>
            <person name="Bauer D.J."/>
            <person name="Caceres C.E."/>
            <person name="Carmel L."/>
            <person name="Casola C."/>
            <person name="Choi J.H."/>
            <person name="Detter J.C."/>
            <person name="Dong Q."/>
            <person name="Dusheyko S."/>
            <person name="Eads B.D."/>
            <person name="Frohlich T."/>
            <person name="Geiler-Samerotte K.A."/>
            <person name="Gerlach D."/>
            <person name="Hatcher P."/>
            <person name="Jogdeo S."/>
            <person name="Krijgsveld J."/>
            <person name="Kriventseva E.V."/>
            <person name="Kultz D."/>
            <person name="Laforsch C."/>
            <person name="Lindquist E."/>
            <person name="Lopez J."/>
            <person name="Manak J.R."/>
            <person name="Muller J."/>
            <person name="Pangilinan J."/>
            <person name="Patwardhan R.P."/>
            <person name="Pitluck S."/>
            <person name="Pritham E.J."/>
            <person name="Rechtsteiner A."/>
            <person name="Rho M."/>
            <person name="Rogozin I.B."/>
            <person name="Sakarya O."/>
            <person name="Salamov A."/>
            <person name="Schaack S."/>
            <person name="Shapiro H."/>
            <person name="Shiga Y."/>
            <person name="Skalitzky C."/>
            <person name="Smith Z."/>
            <person name="Souvorov A."/>
            <person name="Sung W."/>
            <person name="Tang Z."/>
            <person name="Tsuchiya D."/>
            <person name="Tu H."/>
            <person name="Vos H."/>
            <person name="Wang M."/>
            <person name="Wolf Y.I."/>
            <person name="Yamagata H."/>
            <person name="Yamada T."/>
            <person name="Ye Y."/>
            <person name="Shaw J.R."/>
            <person name="Andrews J."/>
            <person name="Crease T.J."/>
            <person name="Tang H."/>
            <person name="Lucas S.M."/>
            <person name="Robertson H.M."/>
            <person name="Bork P."/>
            <person name="Koonin E.V."/>
            <person name="Zdobnov E.M."/>
            <person name="Grigoriev I.V."/>
            <person name="Lynch M."/>
            <person name="Boore J.L."/>
        </authorList>
    </citation>
    <scope>NUCLEOTIDE SEQUENCE [LARGE SCALE GENOMIC DNA]</scope>
</reference>
<dbReference type="PANTHER" id="PTHR13906">
    <property type="entry name" value="PORCUPINE"/>
    <property type="match status" value="1"/>
</dbReference>